<protein>
    <submittedName>
        <fullName evidence="2">Uncharacterized protein</fullName>
    </submittedName>
</protein>
<evidence type="ECO:0000256" key="1">
    <source>
        <dbReference type="SAM" id="MobiDB-lite"/>
    </source>
</evidence>
<evidence type="ECO:0000313" key="3">
    <source>
        <dbReference type="Proteomes" id="UP000821853"/>
    </source>
</evidence>
<sequence>MSVRRREPYYLEEVGHQPPLSLARKSTSDGLTGTKRQTRLHASSRTVQPALRRLDNFRRQIPAQSLIISSSVEAWLGRITVSPEKKKSIFVGFRQAQCLLPRWRDMCGPDITPDSGGPRRAPNVLVMAGSSLVPRPVTLRGLDSAPALAFTTRAEPCGR</sequence>
<name>A0A9J6FF87_HAELO</name>
<dbReference type="AlphaFoldDB" id="A0A9J6FF87"/>
<dbReference type="Proteomes" id="UP000821853">
    <property type="component" value="Unassembled WGS sequence"/>
</dbReference>
<evidence type="ECO:0000313" key="2">
    <source>
        <dbReference type="EMBL" id="KAH9364998.1"/>
    </source>
</evidence>
<organism evidence="2 3">
    <name type="scientific">Haemaphysalis longicornis</name>
    <name type="common">Bush tick</name>
    <dbReference type="NCBI Taxonomy" id="44386"/>
    <lineage>
        <taxon>Eukaryota</taxon>
        <taxon>Metazoa</taxon>
        <taxon>Ecdysozoa</taxon>
        <taxon>Arthropoda</taxon>
        <taxon>Chelicerata</taxon>
        <taxon>Arachnida</taxon>
        <taxon>Acari</taxon>
        <taxon>Parasitiformes</taxon>
        <taxon>Ixodida</taxon>
        <taxon>Ixodoidea</taxon>
        <taxon>Ixodidae</taxon>
        <taxon>Haemaphysalinae</taxon>
        <taxon>Haemaphysalis</taxon>
    </lineage>
</organism>
<comment type="caution">
    <text evidence="2">The sequence shown here is derived from an EMBL/GenBank/DDBJ whole genome shotgun (WGS) entry which is preliminary data.</text>
</comment>
<feature type="compositionally biased region" description="Polar residues" evidence="1">
    <location>
        <begin position="24"/>
        <end position="45"/>
    </location>
</feature>
<proteinExistence type="predicted"/>
<dbReference type="VEuPathDB" id="VectorBase:HLOH_047242"/>
<feature type="region of interest" description="Disordered" evidence="1">
    <location>
        <begin position="21"/>
        <end position="45"/>
    </location>
</feature>
<reference evidence="2 3" key="1">
    <citation type="journal article" date="2020" name="Cell">
        <title>Large-Scale Comparative Analyses of Tick Genomes Elucidate Their Genetic Diversity and Vector Capacities.</title>
        <authorList>
            <consortium name="Tick Genome and Microbiome Consortium (TIGMIC)"/>
            <person name="Jia N."/>
            <person name="Wang J."/>
            <person name="Shi W."/>
            <person name="Du L."/>
            <person name="Sun Y."/>
            <person name="Zhan W."/>
            <person name="Jiang J.F."/>
            <person name="Wang Q."/>
            <person name="Zhang B."/>
            <person name="Ji P."/>
            <person name="Bell-Sakyi L."/>
            <person name="Cui X.M."/>
            <person name="Yuan T.T."/>
            <person name="Jiang B.G."/>
            <person name="Yang W.F."/>
            <person name="Lam T.T."/>
            <person name="Chang Q.C."/>
            <person name="Ding S.J."/>
            <person name="Wang X.J."/>
            <person name="Zhu J.G."/>
            <person name="Ruan X.D."/>
            <person name="Zhao L."/>
            <person name="Wei J.T."/>
            <person name="Ye R.Z."/>
            <person name="Que T.C."/>
            <person name="Du C.H."/>
            <person name="Zhou Y.H."/>
            <person name="Cheng J.X."/>
            <person name="Dai P.F."/>
            <person name="Guo W.B."/>
            <person name="Han X.H."/>
            <person name="Huang E.J."/>
            <person name="Li L.F."/>
            <person name="Wei W."/>
            <person name="Gao Y.C."/>
            <person name="Liu J.Z."/>
            <person name="Shao H.Z."/>
            <person name="Wang X."/>
            <person name="Wang C.C."/>
            <person name="Yang T.C."/>
            <person name="Huo Q.B."/>
            <person name="Li W."/>
            <person name="Chen H.Y."/>
            <person name="Chen S.E."/>
            <person name="Zhou L.G."/>
            <person name="Ni X.B."/>
            <person name="Tian J.H."/>
            <person name="Sheng Y."/>
            <person name="Liu T."/>
            <person name="Pan Y.S."/>
            <person name="Xia L.Y."/>
            <person name="Li J."/>
            <person name="Zhao F."/>
            <person name="Cao W.C."/>
        </authorList>
    </citation>
    <scope>NUCLEOTIDE SEQUENCE [LARGE SCALE GENOMIC DNA]</scope>
    <source>
        <strain evidence="2">HaeL-2018</strain>
    </source>
</reference>
<gene>
    <name evidence="2" type="ORF">HPB48_018489</name>
</gene>
<dbReference type="EMBL" id="JABSTR010000003">
    <property type="protein sequence ID" value="KAH9364998.1"/>
    <property type="molecule type" value="Genomic_DNA"/>
</dbReference>
<keyword evidence="3" id="KW-1185">Reference proteome</keyword>
<accession>A0A9J6FF87</accession>